<dbReference type="Pfam" id="PF19293">
    <property type="entry name" value="CdaA_N"/>
    <property type="match status" value="1"/>
</dbReference>
<keyword evidence="9 10" id="KW-0472">Membrane</keyword>
<dbReference type="HAMAP" id="MF_01499">
    <property type="entry name" value="DacA"/>
    <property type="match status" value="1"/>
</dbReference>
<dbReference type="AlphaFoldDB" id="A0A1G8RBI4"/>
<evidence type="ECO:0000313" key="12">
    <source>
        <dbReference type="EMBL" id="SDJ14318.1"/>
    </source>
</evidence>
<evidence type="ECO:0000256" key="3">
    <source>
        <dbReference type="ARBA" id="ARBA00022679"/>
    </source>
</evidence>
<dbReference type="InterPro" id="IPR050338">
    <property type="entry name" value="DisA"/>
</dbReference>
<gene>
    <name evidence="10" type="primary">dacA</name>
    <name evidence="12" type="ORF">SAMN05421804_10847</name>
</gene>
<dbReference type="SUPFAM" id="SSF143597">
    <property type="entry name" value="YojJ-like"/>
    <property type="match status" value="1"/>
</dbReference>
<feature type="transmembrane region" description="Helical" evidence="10">
    <location>
        <begin position="43"/>
        <end position="61"/>
    </location>
</feature>
<dbReference type="PANTHER" id="PTHR34185">
    <property type="entry name" value="DIADENYLATE CYCLASE"/>
    <property type="match status" value="1"/>
</dbReference>
<dbReference type="InterPro" id="IPR045585">
    <property type="entry name" value="CdaA_N"/>
</dbReference>
<comment type="caution">
    <text evidence="10">Lacks conserved residue(s) required for the propagation of feature annotation.</text>
</comment>
<dbReference type="InterPro" id="IPR003390">
    <property type="entry name" value="DNA_integrity_scan_DisA_N"/>
</dbReference>
<evidence type="ECO:0000256" key="2">
    <source>
        <dbReference type="ARBA" id="ARBA00022475"/>
    </source>
</evidence>
<evidence type="ECO:0000256" key="1">
    <source>
        <dbReference type="ARBA" id="ARBA00000877"/>
    </source>
</evidence>
<dbReference type="InterPro" id="IPR014046">
    <property type="entry name" value="C-di-AMP_synthase"/>
</dbReference>
<keyword evidence="8 10" id="KW-1133">Transmembrane helix</keyword>
<organism evidence="12 13">
    <name type="scientific">Proteiniclasticum ruminis</name>
    <dbReference type="NCBI Taxonomy" id="398199"/>
    <lineage>
        <taxon>Bacteria</taxon>
        <taxon>Bacillati</taxon>
        <taxon>Bacillota</taxon>
        <taxon>Clostridia</taxon>
        <taxon>Eubacteriales</taxon>
        <taxon>Clostridiaceae</taxon>
        <taxon>Proteiniclasticum</taxon>
    </lineage>
</organism>
<evidence type="ECO:0000256" key="10">
    <source>
        <dbReference type="HAMAP-Rule" id="MF_01499"/>
    </source>
</evidence>
<reference evidence="12 13" key="1">
    <citation type="submission" date="2016-10" db="EMBL/GenBank/DDBJ databases">
        <authorList>
            <person name="de Groot N.N."/>
        </authorList>
    </citation>
    <scope>NUCLEOTIDE SEQUENCE [LARGE SCALE GENOMIC DNA]</scope>
    <source>
        <strain evidence="12 13">CGMCC 1.5058</strain>
    </source>
</reference>
<evidence type="ECO:0000256" key="6">
    <source>
        <dbReference type="ARBA" id="ARBA00022741"/>
    </source>
</evidence>
<dbReference type="Pfam" id="PF02457">
    <property type="entry name" value="DAC"/>
    <property type="match status" value="1"/>
</dbReference>
<dbReference type="EMBL" id="FNDZ01000008">
    <property type="protein sequence ID" value="SDJ14318.1"/>
    <property type="molecule type" value="Genomic_DNA"/>
</dbReference>
<comment type="similarity">
    <text evidence="10">Belongs to the adenylate cyclase family. DacA/CdaA subfamily.</text>
</comment>
<dbReference type="Gene3D" id="3.40.1700.10">
    <property type="entry name" value="DNA integrity scanning protein, DisA, N-terminal domain"/>
    <property type="match status" value="1"/>
</dbReference>
<sequence length="283" mass="31447">METLNTILNTVRNMNISSVIDILIVAYLIYRAYKLIIETRAELLLRGIVLILLLIPISYIFNLTMVYTIISKTITIGVLTLVIIFQPEIRRILEHLGRSAFSDRRVLRDADILTKVVNEIVEAVDNLSESKTGALIVIEQDTGLGDISETGTKIDAVVSTALLENIFVPNTPLHDGATIIRGDRISSSGCVLPLTNNKDISKSLGTRHRAALGLSEVSDALVLIVSEETGTISLALNGKLVRNYDKERLQKILVKILTSKIEKKITWKEKIESWLSKKDRISS</sequence>
<evidence type="ECO:0000256" key="7">
    <source>
        <dbReference type="ARBA" id="ARBA00022840"/>
    </source>
</evidence>
<feature type="domain" description="DAC" evidence="11">
    <location>
        <begin position="86"/>
        <end position="246"/>
    </location>
</feature>
<dbReference type="GO" id="GO:0005524">
    <property type="term" value="F:ATP binding"/>
    <property type="evidence" value="ECO:0007669"/>
    <property type="project" value="UniProtKB-UniRule"/>
</dbReference>
<evidence type="ECO:0000256" key="8">
    <source>
        <dbReference type="ARBA" id="ARBA00022989"/>
    </source>
</evidence>
<feature type="transmembrane region" description="Helical" evidence="10">
    <location>
        <begin position="14"/>
        <end position="31"/>
    </location>
</feature>
<keyword evidence="5 10" id="KW-0548">Nucleotidyltransferase</keyword>
<comment type="function">
    <text evidence="10">Catalyzes the condensation of 2 ATP molecules into cyclic di-AMP (c-di-AMP), a second messenger used to regulate differing processes in different bacteria.</text>
</comment>
<comment type="subunit">
    <text evidence="10">Probably a homodimer.</text>
</comment>
<name>A0A1G8RBI4_9CLOT</name>
<dbReference type="GO" id="GO:0006171">
    <property type="term" value="P:cAMP biosynthetic process"/>
    <property type="evidence" value="ECO:0007669"/>
    <property type="project" value="InterPro"/>
</dbReference>
<dbReference type="Proteomes" id="UP000183255">
    <property type="component" value="Unassembled WGS sequence"/>
</dbReference>
<dbReference type="EC" id="2.7.7.85" evidence="10"/>
<dbReference type="GO" id="GO:0004016">
    <property type="term" value="F:adenylate cyclase activity"/>
    <property type="evidence" value="ECO:0007669"/>
    <property type="project" value="UniProtKB-UniRule"/>
</dbReference>
<dbReference type="GO" id="GO:0106408">
    <property type="term" value="F:diadenylate cyclase activity"/>
    <property type="evidence" value="ECO:0007669"/>
    <property type="project" value="UniProtKB-EC"/>
</dbReference>
<dbReference type="FunFam" id="3.40.1700.10:FF:000002">
    <property type="entry name" value="Diadenylate cyclase"/>
    <property type="match status" value="1"/>
</dbReference>
<dbReference type="InterPro" id="IPR034701">
    <property type="entry name" value="CdaA"/>
</dbReference>
<dbReference type="NCBIfam" id="TIGR00159">
    <property type="entry name" value="diadenylate cyclase CdaA"/>
    <property type="match status" value="1"/>
</dbReference>
<protein>
    <recommendedName>
        <fullName evidence="10">Diadenylate cyclase</fullName>
        <shortName evidence="10">DAC</shortName>
        <ecNumber evidence="10">2.7.7.85</ecNumber>
    </recommendedName>
    <alternativeName>
        <fullName evidence="10">Cyclic-di-AMP synthase</fullName>
        <shortName evidence="10">c-di-AMP synthase</shortName>
    </alternativeName>
</protein>
<evidence type="ECO:0000256" key="5">
    <source>
        <dbReference type="ARBA" id="ARBA00022695"/>
    </source>
</evidence>
<accession>A0A1G8RBI4</accession>
<dbReference type="InterPro" id="IPR036888">
    <property type="entry name" value="DNA_integrity_DisA_N_sf"/>
</dbReference>
<evidence type="ECO:0000256" key="9">
    <source>
        <dbReference type="ARBA" id="ARBA00023136"/>
    </source>
</evidence>
<dbReference type="PROSITE" id="PS51794">
    <property type="entry name" value="DAC"/>
    <property type="match status" value="1"/>
</dbReference>
<comment type="catalytic activity">
    <reaction evidence="1 10">
        <text>2 ATP = 3',3'-c-di-AMP + 2 diphosphate</text>
        <dbReference type="Rhea" id="RHEA:35655"/>
        <dbReference type="ChEBI" id="CHEBI:30616"/>
        <dbReference type="ChEBI" id="CHEBI:33019"/>
        <dbReference type="ChEBI" id="CHEBI:71500"/>
        <dbReference type="EC" id="2.7.7.85"/>
    </reaction>
</comment>
<keyword evidence="6 10" id="KW-0547">Nucleotide-binding</keyword>
<dbReference type="PANTHER" id="PTHR34185:SF1">
    <property type="entry name" value="DIADENYLATE CYCLASE"/>
    <property type="match status" value="1"/>
</dbReference>
<dbReference type="PIRSF" id="PIRSF004793">
    <property type="entry name" value="UCP004793"/>
    <property type="match status" value="1"/>
</dbReference>
<proteinExistence type="inferred from homology"/>
<dbReference type="RefSeq" id="WP_031577263.1">
    <property type="nucleotide sequence ID" value="NZ_FNDZ01000008.1"/>
</dbReference>
<evidence type="ECO:0000313" key="13">
    <source>
        <dbReference type="Proteomes" id="UP000183255"/>
    </source>
</evidence>
<evidence type="ECO:0000256" key="4">
    <source>
        <dbReference type="ARBA" id="ARBA00022692"/>
    </source>
</evidence>
<evidence type="ECO:0000259" key="11">
    <source>
        <dbReference type="PROSITE" id="PS51794"/>
    </source>
</evidence>
<keyword evidence="4 10" id="KW-0812">Transmembrane</keyword>
<keyword evidence="7 10" id="KW-0067">ATP-binding</keyword>
<feature type="transmembrane region" description="Helical" evidence="10">
    <location>
        <begin position="67"/>
        <end position="85"/>
    </location>
</feature>
<keyword evidence="3 10" id="KW-0808">Transferase</keyword>
<keyword evidence="2 10" id="KW-1003">Cell membrane</keyword>